<keyword evidence="4" id="KW-0808">Transferase</keyword>
<feature type="compositionally biased region" description="Gly residues" evidence="11">
    <location>
        <begin position="65"/>
        <end position="84"/>
    </location>
</feature>
<dbReference type="CDD" id="cd00156">
    <property type="entry name" value="REC"/>
    <property type="match status" value="1"/>
</dbReference>
<dbReference type="SUPFAM" id="SSF55781">
    <property type="entry name" value="GAF domain-like"/>
    <property type="match status" value="1"/>
</dbReference>
<dbReference type="Gene3D" id="3.30.450.40">
    <property type="match status" value="1"/>
</dbReference>
<feature type="modified residue" description="4-aspartylphosphate" evidence="9">
    <location>
        <position position="2381"/>
    </location>
</feature>
<evidence type="ECO:0000256" key="11">
    <source>
        <dbReference type="SAM" id="MobiDB-lite"/>
    </source>
</evidence>
<dbReference type="Pfam" id="PF13185">
    <property type="entry name" value="GAF_2"/>
    <property type="match status" value="1"/>
</dbReference>
<dbReference type="OrthoDB" id="10266508at2759"/>
<dbReference type="InterPro" id="IPR003018">
    <property type="entry name" value="GAF"/>
</dbReference>
<dbReference type="PROSITE" id="PS50011">
    <property type="entry name" value="PROTEIN_KINASE_DOM"/>
    <property type="match status" value="1"/>
</dbReference>
<keyword evidence="7" id="KW-0067">ATP-binding</keyword>
<dbReference type="EMBL" id="SOZI01000170">
    <property type="protein sequence ID" value="TNY17872.1"/>
    <property type="molecule type" value="Genomic_DNA"/>
</dbReference>
<feature type="region of interest" description="Disordered" evidence="11">
    <location>
        <begin position="1"/>
        <end position="90"/>
    </location>
</feature>
<dbReference type="PANTHER" id="PTHR45339">
    <property type="entry name" value="HYBRID SIGNAL TRANSDUCTION HISTIDINE KINASE J"/>
    <property type="match status" value="1"/>
</dbReference>
<keyword evidence="8" id="KW-0902">Two-component regulatory system</keyword>
<dbReference type="InterPro" id="IPR004358">
    <property type="entry name" value="Sig_transdc_His_kin-like_C"/>
</dbReference>
<evidence type="ECO:0000259" key="13">
    <source>
        <dbReference type="PROSITE" id="PS50109"/>
    </source>
</evidence>
<dbReference type="InterPro" id="IPR027417">
    <property type="entry name" value="P-loop_NTPase"/>
</dbReference>
<feature type="region of interest" description="Disordered" evidence="11">
    <location>
        <begin position="143"/>
        <end position="174"/>
    </location>
</feature>
<dbReference type="SUPFAM" id="SSF56112">
    <property type="entry name" value="Protein kinase-like (PK-like)"/>
    <property type="match status" value="1"/>
</dbReference>
<feature type="region of interest" description="Disordered" evidence="11">
    <location>
        <begin position="1591"/>
        <end position="1646"/>
    </location>
</feature>
<feature type="domain" description="Protein kinase" evidence="12">
    <location>
        <begin position="118"/>
        <end position="478"/>
    </location>
</feature>
<dbReference type="InterPro" id="IPR029016">
    <property type="entry name" value="GAF-like_dom_sf"/>
</dbReference>
<dbReference type="SMART" id="SM00388">
    <property type="entry name" value="HisKA"/>
    <property type="match status" value="1"/>
</dbReference>
<feature type="domain" description="Response regulatory" evidence="14">
    <location>
        <begin position="2332"/>
        <end position="2450"/>
    </location>
</feature>
<dbReference type="InterPro" id="IPR041664">
    <property type="entry name" value="AAA_16"/>
</dbReference>
<dbReference type="CDD" id="cd00082">
    <property type="entry name" value="HisKA"/>
    <property type="match status" value="1"/>
</dbReference>
<evidence type="ECO:0000256" key="8">
    <source>
        <dbReference type="ARBA" id="ARBA00023012"/>
    </source>
</evidence>
<feature type="compositionally biased region" description="Pro residues" evidence="11">
    <location>
        <begin position="2615"/>
        <end position="2641"/>
    </location>
</feature>
<dbReference type="SMART" id="SM00220">
    <property type="entry name" value="S_TKc"/>
    <property type="match status" value="1"/>
</dbReference>
<dbReference type="GO" id="GO:0000155">
    <property type="term" value="F:phosphorelay sensor kinase activity"/>
    <property type="evidence" value="ECO:0007669"/>
    <property type="project" value="InterPro"/>
</dbReference>
<feature type="domain" description="Response regulatory" evidence="14">
    <location>
        <begin position="2186"/>
        <end position="2303"/>
    </location>
</feature>
<dbReference type="CDD" id="cd17546">
    <property type="entry name" value="REC_hyHK_CKI1_RcsC-like"/>
    <property type="match status" value="1"/>
</dbReference>
<feature type="compositionally biased region" description="Pro residues" evidence="11">
    <location>
        <begin position="50"/>
        <end position="59"/>
    </location>
</feature>
<dbReference type="SUPFAM" id="SSF52540">
    <property type="entry name" value="P-loop containing nucleoside triphosphate hydrolases"/>
    <property type="match status" value="1"/>
</dbReference>
<organism evidence="15 16">
    <name type="scientific">Rhodotorula diobovata</name>
    <dbReference type="NCBI Taxonomy" id="5288"/>
    <lineage>
        <taxon>Eukaryota</taxon>
        <taxon>Fungi</taxon>
        <taxon>Dikarya</taxon>
        <taxon>Basidiomycota</taxon>
        <taxon>Pucciniomycotina</taxon>
        <taxon>Microbotryomycetes</taxon>
        <taxon>Sporidiobolales</taxon>
        <taxon>Sporidiobolaceae</taxon>
        <taxon>Rhodotorula</taxon>
    </lineage>
</organism>
<evidence type="ECO:0000256" key="10">
    <source>
        <dbReference type="SAM" id="Coils"/>
    </source>
</evidence>
<evidence type="ECO:0000256" key="1">
    <source>
        <dbReference type="ARBA" id="ARBA00000085"/>
    </source>
</evidence>
<dbReference type="Pfam" id="PF02518">
    <property type="entry name" value="HATPase_c"/>
    <property type="match status" value="1"/>
</dbReference>
<feature type="compositionally biased region" description="Pro residues" evidence="11">
    <location>
        <begin position="2534"/>
        <end position="2544"/>
    </location>
</feature>
<dbReference type="InterPro" id="IPR005467">
    <property type="entry name" value="His_kinase_dom"/>
</dbReference>
<dbReference type="PROSITE" id="PS50110">
    <property type="entry name" value="RESPONSE_REGULATORY"/>
    <property type="match status" value="2"/>
</dbReference>
<accession>A0A5C5FNJ9</accession>
<evidence type="ECO:0000259" key="14">
    <source>
        <dbReference type="PROSITE" id="PS50110"/>
    </source>
</evidence>
<gene>
    <name evidence="15" type="ORF">DMC30DRAFT_404676</name>
</gene>
<feature type="compositionally biased region" description="Low complexity" evidence="11">
    <location>
        <begin position="2582"/>
        <end position="2592"/>
    </location>
</feature>
<dbReference type="Pfam" id="PF00512">
    <property type="entry name" value="HisKA"/>
    <property type="match status" value="1"/>
</dbReference>
<dbReference type="SMART" id="SM00448">
    <property type="entry name" value="REC"/>
    <property type="match status" value="2"/>
</dbReference>
<dbReference type="EC" id="2.7.13.3" evidence="2"/>
<keyword evidence="3 9" id="KW-0597">Phosphoprotein</keyword>
<dbReference type="InterPro" id="IPR000719">
    <property type="entry name" value="Prot_kinase_dom"/>
</dbReference>
<reference evidence="15 16" key="1">
    <citation type="submission" date="2019-03" db="EMBL/GenBank/DDBJ databases">
        <title>Rhodosporidium diobovatum UCD-FST 08-225 genome sequencing, assembly, and annotation.</title>
        <authorList>
            <person name="Fakankun I.U."/>
            <person name="Fristensky B."/>
            <person name="Levin D.B."/>
        </authorList>
    </citation>
    <scope>NUCLEOTIDE SEQUENCE [LARGE SCALE GENOMIC DNA]</scope>
    <source>
        <strain evidence="15 16">UCD-FST 08-225</strain>
    </source>
</reference>
<evidence type="ECO:0000256" key="2">
    <source>
        <dbReference type="ARBA" id="ARBA00012438"/>
    </source>
</evidence>
<dbReference type="Pfam" id="PF13191">
    <property type="entry name" value="AAA_16"/>
    <property type="match status" value="1"/>
</dbReference>
<dbReference type="PANTHER" id="PTHR45339:SF5">
    <property type="entry name" value="HISTIDINE KINASE"/>
    <property type="match status" value="1"/>
</dbReference>
<feature type="compositionally biased region" description="Basic and acidic residues" evidence="11">
    <location>
        <begin position="932"/>
        <end position="942"/>
    </location>
</feature>
<evidence type="ECO:0000256" key="4">
    <source>
        <dbReference type="ARBA" id="ARBA00022679"/>
    </source>
</evidence>
<comment type="catalytic activity">
    <reaction evidence="1">
        <text>ATP + protein L-histidine = ADP + protein N-phospho-L-histidine.</text>
        <dbReference type="EC" id="2.7.13.3"/>
    </reaction>
</comment>
<dbReference type="PRINTS" id="PR00344">
    <property type="entry name" value="BCTRLSENSOR"/>
</dbReference>
<dbReference type="Gene3D" id="1.10.287.130">
    <property type="match status" value="1"/>
</dbReference>
<dbReference type="Gene3D" id="1.10.510.10">
    <property type="entry name" value="Transferase(Phosphotransferase) domain 1"/>
    <property type="match status" value="1"/>
</dbReference>
<comment type="caution">
    <text evidence="15">The sequence shown here is derived from an EMBL/GenBank/DDBJ whole genome shotgun (WGS) entry which is preliminary data.</text>
</comment>
<dbReference type="InterPro" id="IPR011009">
    <property type="entry name" value="Kinase-like_dom_sf"/>
</dbReference>
<dbReference type="FunFam" id="1.10.287.130:FF:000002">
    <property type="entry name" value="Two-component osmosensing histidine kinase"/>
    <property type="match status" value="1"/>
</dbReference>
<dbReference type="Pfam" id="PF00072">
    <property type="entry name" value="Response_reg"/>
    <property type="match status" value="1"/>
</dbReference>
<feature type="coiled-coil region" evidence="10">
    <location>
        <begin position="1866"/>
        <end position="1932"/>
    </location>
</feature>
<dbReference type="InterPro" id="IPR036097">
    <property type="entry name" value="HisK_dim/P_sf"/>
</dbReference>
<feature type="domain" description="Histidine kinase" evidence="13">
    <location>
        <begin position="1939"/>
        <end position="2165"/>
    </location>
</feature>
<protein>
    <recommendedName>
        <fullName evidence="2">histidine kinase</fullName>
        <ecNumber evidence="2">2.7.13.3</ecNumber>
    </recommendedName>
</protein>
<name>A0A5C5FNJ9_9BASI</name>
<evidence type="ECO:0000256" key="9">
    <source>
        <dbReference type="PROSITE-ProRule" id="PRU00169"/>
    </source>
</evidence>
<dbReference type="SUPFAM" id="SSF52172">
    <property type="entry name" value="CheY-like"/>
    <property type="match status" value="2"/>
</dbReference>
<dbReference type="PROSITE" id="PS50109">
    <property type="entry name" value="HIS_KIN"/>
    <property type="match status" value="1"/>
</dbReference>
<evidence type="ECO:0000256" key="5">
    <source>
        <dbReference type="ARBA" id="ARBA00022741"/>
    </source>
</evidence>
<feature type="region of interest" description="Disordered" evidence="11">
    <location>
        <begin position="2454"/>
        <end position="2641"/>
    </location>
</feature>
<dbReference type="FunFam" id="3.30.565.10:FF:000010">
    <property type="entry name" value="Sensor histidine kinase RcsC"/>
    <property type="match status" value="1"/>
</dbReference>
<proteinExistence type="predicted"/>
<feature type="region of interest" description="Disordered" evidence="11">
    <location>
        <begin position="928"/>
        <end position="970"/>
    </location>
</feature>
<dbReference type="SMART" id="SM00387">
    <property type="entry name" value="HATPase_c"/>
    <property type="match status" value="1"/>
</dbReference>
<dbReference type="SUPFAM" id="SSF55874">
    <property type="entry name" value="ATPase domain of HSP90 chaperone/DNA topoisomerase II/histidine kinase"/>
    <property type="match status" value="1"/>
</dbReference>
<dbReference type="SMART" id="SM00065">
    <property type="entry name" value="GAF"/>
    <property type="match status" value="1"/>
</dbReference>
<feature type="compositionally biased region" description="Low complexity" evidence="11">
    <location>
        <begin position="32"/>
        <end position="49"/>
    </location>
</feature>
<dbReference type="InterPro" id="IPR003594">
    <property type="entry name" value="HATPase_dom"/>
</dbReference>
<feature type="compositionally biased region" description="Low complexity" evidence="11">
    <location>
        <begin position="1623"/>
        <end position="1635"/>
    </location>
</feature>
<feature type="region of interest" description="Disordered" evidence="11">
    <location>
        <begin position="95"/>
        <end position="114"/>
    </location>
</feature>
<feature type="compositionally biased region" description="Basic and acidic residues" evidence="11">
    <location>
        <begin position="13"/>
        <end position="22"/>
    </location>
</feature>
<keyword evidence="5" id="KW-0547">Nucleotide-binding</keyword>
<dbReference type="Pfam" id="PF00069">
    <property type="entry name" value="Pkinase"/>
    <property type="match status" value="1"/>
</dbReference>
<keyword evidence="6 15" id="KW-0418">Kinase</keyword>
<dbReference type="InterPro" id="IPR001789">
    <property type="entry name" value="Sig_transdc_resp-reg_receiver"/>
</dbReference>
<feature type="compositionally biased region" description="Low complexity" evidence="11">
    <location>
        <begin position="2548"/>
        <end position="2558"/>
    </location>
</feature>
<dbReference type="CDD" id="cd16922">
    <property type="entry name" value="HATPase_EvgS-ArcB-TorS-like"/>
    <property type="match status" value="1"/>
</dbReference>
<dbReference type="Gene3D" id="3.40.50.2300">
    <property type="match status" value="2"/>
</dbReference>
<evidence type="ECO:0000313" key="15">
    <source>
        <dbReference type="EMBL" id="TNY17872.1"/>
    </source>
</evidence>
<dbReference type="GO" id="GO:0005524">
    <property type="term" value="F:ATP binding"/>
    <property type="evidence" value="ECO:0007669"/>
    <property type="project" value="UniProtKB-KW"/>
</dbReference>
<dbReference type="Gene3D" id="3.30.565.10">
    <property type="entry name" value="Histidine kinase-like ATPase, C-terminal domain"/>
    <property type="match status" value="1"/>
</dbReference>
<dbReference type="InterPro" id="IPR011006">
    <property type="entry name" value="CheY-like_superfamily"/>
</dbReference>
<dbReference type="Proteomes" id="UP000311382">
    <property type="component" value="Unassembled WGS sequence"/>
</dbReference>
<evidence type="ECO:0000256" key="7">
    <source>
        <dbReference type="ARBA" id="ARBA00022840"/>
    </source>
</evidence>
<dbReference type="InterPro" id="IPR036890">
    <property type="entry name" value="HATPase_C_sf"/>
</dbReference>
<feature type="modified residue" description="4-aspartylphosphate" evidence="9">
    <location>
        <position position="2240"/>
    </location>
</feature>
<evidence type="ECO:0000259" key="12">
    <source>
        <dbReference type="PROSITE" id="PS50011"/>
    </source>
</evidence>
<sequence>MAPPAEKRRRLHGPAESHDGAHDLPPAPPALPAAHATAPTTSNSASTPPTGTPHPPPSPASLGDIAGGTLSGKGEGGGRHGPPGGRLSSRARAAPLPSLTVSEHSASSDVSAGSSRHSAHLLGVAGGSAGVALSATDGSAATSFSTAHRDLHPADGPRGARPSQRPRLMSANSSVDTLSSLSVAPGDELRLEGYRDVRVISVHYDDVVACRAVSTARSDQRVALKFSLSGRSSVAAHFKAEAAILARLRDAGVSNVTKVIGREGGRYGTMMVVANEDLRLWSEVYDLRHRPPPPYWHDPHGLVRVIDDAIKVVRLIASIHKVGVVHGSIRPSTISLSTANEVHLHDFSCAFLFHGATTEAEAQPIRERGMNEEGLPYLAPECSGRVGTSADYRSDYYSLGATLFEVLTGRVPFAEAHDPLEIVHAHIAKRPAHMSTIDPSIPVPLSLIVAKLLEKSPDARYQTNEGLIVDLESARTLIATSIAASNSSGSKSSSGDVFSPMSLSPSHRGSIGADFVPGSLDEAAYFRLPPASKLFGRDDSMRALRDSFDRVQSSNKPGVVVVKGGSGIGKTSLIETLRAPAVQARGHFTTVKFDQIKSAVPFFAITQSLSGLFRQLLSESAAQLTVWRRRLSRALGKEARILADVLPSLEHVFERGWMQEQPAVPVLSPHESNERFQSLVQKVLRAFARAGKPLVVVFDDLQWSTLSDIAFIRSLAHVGSDDDDDPLSCKMANPMLLICCFRDNEVGPGHIVETDLLAKLPHIDLTLTLEPLNIQNVSAFINEALRNPTTGDATSPTSPLERIDSNIRRLSELVLEKTGGSPLFVAQLLKSFNAEGLFKFDFVRGQWQYDLDSISSRTVSTNVVELLLAQMRKYNARTQEALKVAACLGNEELDAHTLAKAAERTLEELSRDMQDAVQDGLLVPSGQITFEPRQRTEEDRSSTGRPVGEAVTTSAGKSNKRLAPGDDLRKPSILQKAPVPARYRFFHDRSQQAAYALIPVAERGALHYAIGQRIIAKSSEEQVHAAIFDLVQQLDHGIQLLTTTEERDRLAQYNLVAAQKANQSTAFEAARSYLMIALDLLGSGGWVAQHELTSKVVELLIEVEYSLTDYAAAQQFVRQYLAHSKNDVDKLRVYARSIRCATATGDSNGAIHIGREGLAMVGVALPEKTADAEAKLEATRKELALSIPAIEALADAPRMTDPVAAGCQAILAALVPPIYFVRIDLLGALSSISLELSVVHGVSDAGALLFTLHAVTVHGRFHQPAESLAYGKAAIAYFERHGGSPLACPTYKVFSSHVAPWAMAFEETFPTFRESISFGIEYRDAEYLGFGCGELCAYSLLAGVSLSEIGSNIERYAVLVRKFRNELSTTYIGLVQQAVLCLLGRASDPTELDGEAFTISDYHMCREKGYALTILEFHMLRLMIAVFFGDSLRAKESRKIGREHLGGGQGLVYTVFFQLFEAISLYEETGPPTSDEREYLRSAHELLDNLAVSQPDNFLPLKLWLDAERLRAAGSLVDSVPSYDLAIEAATGRRAIHLAACMNERAAACLPSAKLRAGYLIEAHALWTAWGCVPKTAKMEAEHLHLFPFKPSSNQRLIPTPTPTPPLPPTGGFGNDYMQSRPSSNDTNDQSSSSTGKGDELNPVHNWMSETVNGDARRRMSHGSHGSHSHDGDIVSQTRSLDHSDVYGRSHLATELDLRTVVTASSVISGELSVDTVVSKLLNLCLRTAGAEICLLVLDKGGTLCAEAIARSDSSDVQHLRRTDAIDVQPERFPCSVINYVARSKEMVVNTLDTLGEAVPDPYLQHRRPKSMLCLSLASQQRIIGVLYMESGQMENAFTPDRLEILSLISGQAAATIEKARLVQDLKKTNQDLKASQGALEASNRNLETKIADRTIELRQKAALLQAEVAEKERAQAEMRQAKEVAESATEMKSQFLANMSHEIRTPFNAVVALSSLLLDTQLTPVQTDYVETIKNSSQELLVVINDILDYSKIELDHLELTAEAVQLRSVLESSMDMVAERAATKSVELALVIEEGDVFIEGDLARLRQIVVNLLSNAVKFTSDGEIVVTASSEPAGVDDEGRPRRQCKISVADTGIGIAKENFGRLFRVFSQAEGAETSRNFGGTGLGLAISRKLARLMGGDLTVDSELGKGSTFAVTWYARALDPPRQDPYLPSENRDLAGKRVLIVDVNKTSRLVLTQLLTSFGLLPTAPSDVSDAFAMAIEAAEKRQAFDLIIVDAFLPSFGAQILLRRLRQKGLDAPAIALTRMGSPIYEEMRQLDCKFLIKPIKRNRLHHTLRLVFPSGESPRLASPAPASPAFPSNLATRNPLAILVAEDNPINVKVISHLLKRMGYSCDLAEDGLVAVEKAQKKRYDLILMDLNMPRMDGLTATAEILKLMPDADQRPSIVCLTANAMAEDRIRCLEAGADGYVSKPILVPELVNALNAAGARRAASYGPAPPPPPPAGSGSGFPFELELPTSRLGRASRKNSSVSSRSTSSQGKRSGPSSVSPEPPSLTTPAKVSPTAGFPFPVASPGPGPGPGPGGQAAAAVATPGSMSPPAKVSPTPLFPGAQPGGMVVALAAAAAAQNATGQPRTPTEAAAAAAATASLRGPPSPPKSPSQPDAPPPPPPPSPPSAAP</sequence>
<feature type="compositionally biased region" description="Low complexity" evidence="11">
    <location>
        <begin position="102"/>
        <end position="114"/>
    </location>
</feature>
<dbReference type="SUPFAM" id="SSF47384">
    <property type="entry name" value="Homodimeric domain of signal transducing histidine kinase"/>
    <property type="match status" value="1"/>
</dbReference>
<feature type="compositionally biased region" description="Low complexity" evidence="11">
    <location>
        <begin position="2490"/>
        <end position="2512"/>
    </location>
</feature>
<feature type="compositionally biased region" description="Pro residues" evidence="11">
    <location>
        <begin position="1600"/>
        <end position="1609"/>
    </location>
</feature>
<keyword evidence="16" id="KW-1185">Reference proteome</keyword>
<evidence type="ECO:0000256" key="3">
    <source>
        <dbReference type="ARBA" id="ARBA00022553"/>
    </source>
</evidence>
<dbReference type="STRING" id="5288.A0A5C5FNJ9"/>
<dbReference type="Gene3D" id="3.40.50.300">
    <property type="entry name" value="P-loop containing nucleotide triphosphate hydrolases"/>
    <property type="match status" value="1"/>
</dbReference>
<keyword evidence="10" id="KW-0175">Coiled coil</keyword>
<evidence type="ECO:0000313" key="16">
    <source>
        <dbReference type="Proteomes" id="UP000311382"/>
    </source>
</evidence>
<dbReference type="InterPro" id="IPR003661">
    <property type="entry name" value="HisK_dim/P_dom"/>
</dbReference>
<evidence type="ECO:0000256" key="6">
    <source>
        <dbReference type="ARBA" id="ARBA00022777"/>
    </source>
</evidence>